<feature type="compositionally biased region" description="Low complexity" evidence="1">
    <location>
        <begin position="248"/>
        <end position="260"/>
    </location>
</feature>
<dbReference type="Proteomes" id="UP000054007">
    <property type="component" value="Unassembled WGS sequence"/>
</dbReference>
<accession>A0A0D7BGC1</accession>
<dbReference type="InterPro" id="IPR006671">
    <property type="entry name" value="Cyclin_N"/>
</dbReference>
<feature type="compositionally biased region" description="Polar residues" evidence="1">
    <location>
        <begin position="313"/>
        <end position="333"/>
    </location>
</feature>
<dbReference type="CDD" id="cd20557">
    <property type="entry name" value="CYCLIN_ScPCL1-like"/>
    <property type="match status" value="1"/>
</dbReference>
<evidence type="ECO:0000313" key="4">
    <source>
        <dbReference type="Proteomes" id="UP000054007"/>
    </source>
</evidence>
<name>A0A0D7BGC1_9AGAR</name>
<dbReference type="PANTHER" id="PTHR15615:SF10">
    <property type="entry name" value="PHO85 CYCLIN-2-RELATED"/>
    <property type="match status" value="1"/>
</dbReference>
<proteinExistence type="predicted"/>
<evidence type="ECO:0000256" key="1">
    <source>
        <dbReference type="SAM" id="MobiDB-lite"/>
    </source>
</evidence>
<gene>
    <name evidence="3" type="ORF">CYLTODRAFT_443198</name>
</gene>
<dbReference type="Pfam" id="PF00134">
    <property type="entry name" value="Cyclin_N"/>
    <property type="match status" value="1"/>
</dbReference>
<dbReference type="GO" id="GO:0000307">
    <property type="term" value="C:cyclin-dependent protein kinase holoenzyme complex"/>
    <property type="evidence" value="ECO:0007669"/>
    <property type="project" value="TreeGrafter"/>
</dbReference>
<dbReference type="PANTHER" id="PTHR15615">
    <property type="match status" value="1"/>
</dbReference>
<feature type="region of interest" description="Disordered" evidence="1">
    <location>
        <begin position="213"/>
        <end position="271"/>
    </location>
</feature>
<feature type="region of interest" description="Disordered" evidence="1">
    <location>
        <begin position="306"/>
        <end position="347"/>
    </location>
</feature>
<evidence type="ECO:0000259" key="2">
    <source>
        <dbReference type="Pfam" id="PF00134"/>
    </source>
</evidence>
<dbReference type="GO" id="GO:0019901">
    <property type="term" value="F:protein kinase binding"/>
    <property type="evidence" value="ECO:0007669"/>
    <property type="project" value="InterPro"/>
</dbReference>
<dbReference type="OrthoDB" id="10250320at2759"/>
<organism evidence="3 4">
    <name type="scientific">Cylindrobasidium torrendii FP15055 ss-10</name>
    <dbReference type="NCBI Taxonomy" id="1314674"/>
    <lineage>
        <taxon>Eukaryota</taxon>
        <taxon>Fungi</taxon>
        <taxon>Dikarya</taxon>
        <taxon>Basidiomycota</taxon>
        <taxon>Agaricomycotina</taxon>
        <taxon>Agaricomycetes</taxon>
        <taxon>Agaricomycetidae</taxon>
        <taxon>Agaricales</taxon>
        <taxon>Marasmiineae</taxon>
        <taxon>Physalacriaceae</taxon>
        <taxon>Cylindrobasidium</taxon>
    </lineage>
</organism>
<dbReference type="Gene3D" id="1.10.472.10">
    <property type="entry name" value="Cyclin-like"/>
    <property type="match status" value="1"/>
</dbReference>
<feature type="domain" description="Cyclin N-terminal" evidence="2">
    <location>
        <begin position="58"/>
        <end position="155"/>
    </location>
</feature>
<dbReference type="InterPro" id="IPR013922">
    <property type="entry name" value="Cyclin_PHO80-like"/>
</dbReference>
<sequence length="399" mass="43383">MARTHPNSLLPFESHRPELLAIVHRGISRDMIEHVALAAAKCVAVHSAPPLTVAPLPLVSFIFNILRNCNVSTPSLLVTLIYLDRLRIKMSRIDQASSTAMYRVFFAALIVSCKYLNDSSPKNSHWASYAQKQFPVAEINLMERQLLHLLDFDLRFSEDDACRYFAPFMGAVHTRASAVDKVAKASKIRAQQQKAEPSADVVSSVCNLAKRLSRAQLRPETPPSPRALSSCSSSSSSSDVGSLLEDNGSSSGSSSGWTSESESESEDNARVYSDTSDELYYQALPHSISNAKKPFILRPTAAVHRQRTRKASDTSSVCTVTARSPPASTSLSSLHHRRPSKPISASTTLPLSTSGGFLSRMWGAAKQSSDADISGSLKRLVLVSSRSTTTQRTGGDFNV</sequence>
<feature type="compositionally biased region" description="Low complexity" evidence="1">
    <location>
        <begin position="229"/>
        <end position="238"/>
    </location>
</feature>
<dbReference type="SUPFAM" id="SSF47954">
    <property type="entry name" value="Cyclin-like"/>
    <property type="match status" value="1"/>
</dbReference>
<dbReference type="GO" id="GO:0005634">
    <property type="term" value="C:nucleus"/>
    <property type="evidence" value="ECO:0007669"/>
    <property type="project" value="TreeGrafter"/>
</dbReference>
<dbReference type="GO" id="GO:0016538">
    <property type="term" value="F:cyclin-dependent protein serine/threonine kinase regulator activity"/>
    <property type="evidence" value="ECO:0007669"/>
    <property type="project" value="TreeGrafter"/>
</dbReference>
<reference evidence="3 4" key="1">
    <citation type="journal article" date="2015" name="Fungal Genet. Biol.">
        <title>Evolution of novel wood decay mechanisms in Agaricales revealed by the genome sequences of Fistulina hepatica and Cylindrobasidium torrendii.</title>
        <authorList>
            <person name="Floudas D."/>
            <person name="Held B.W."/>
            <person name="Riley R."/>
            <person name="Nagy L.G."/>
            <person name="Koehler G."/>
            <person name="Ransdell A.S."/>
            <person name="Younus H."/>
            <person name="Chow J."/>
            <person name="Chiniquy J."/>
            <person name="Lipzen A."/>
            <person name="Tritt A."/>
            <person name="Sun H."/>
            <person name="Haridas S."/>
            <person name="LaButti K."/>
            <person name="Ohm R.A."/>
            <person name="Kues U."/>
            <person name="Blanchette R.A."/>
            <person name="Grigoriev I.V."/>
            <person name="Minto R.E."/>
            <person name="Hibbett D.S."/>
        </authorList>
    </citation>
    <scope>NUCLEOTIDE SEQUENCE [LARGE SCALE GENOMIC DNA]</scope>
    <source>
        <strain evidence="3 4">FP15055 ss-10</strain>
    </source>
</reference>
<protein>
    <recommendedName>
        <fullName evidence="2">Cyclin N-terminal domain-containing protein</fullName>
    </recommendedName>
</protein>
<keyword evidence="4" id="KW-1185">Reference proteome</keyword>
<dbReference type="STRING" id="1314674.A0A0D7BGC1"/>
<evidence type="ECO:0000313" key="3">
    <source>
        <dbReference type="EMBL" id="KIY68671.1"/>
    </source>
</evidence>
<dbReference type="AlphaFoldDB" id="A0A0D7BGC1"/>
<dbReference type="InterPro" id="IPR036915">
    <property type="entry name" value="Cyclin-like_sf"/>
</dbReference>
<dbReference type="EMBL" id="KN880498">
    <property type="protein sequence ID" value="KIY68671.1"/>
    <property type="molecule type" value="Genomic_DNA"/>
</dbReference>